<protein>
    <submittedName>
        <fullName evidence="2">Uncharacterized protein</fullName>
    </submittedName>
</protein>
<sequence>MTRKTTPTQPAVTAVQPTPPAATQATTLTAFDPQKVLDQIAAMRGDLTLLLDKTQRTHQLVSAMGTRQVEMENIITTRLSEGLSPITVEATAATELVTKALQGLPAALTKAGDQALKAMESVSTTAREKISASADEIVIPMKAAMEEAREHMRAMENTVRGGVARVAVDTRTEIRAMAAASRAEIAAAASAAQVALTETAEAAASAYNAATEEATAAYNLSAAHVQSFEASMANLARFAPWLSSALNRRRWEANWKTCLGAVAVLCMAEIIIRGMLWAVGLGL</sequence>
<keyword evidence="1" id="KW-0472">Membrane</keyword>
<evidence type="ECO:0000256" key="1">
    <source>
        <dbReference type="SAM" id="Phobius"/>
    </source>
</evidence>
<accession>A0A2R4WXD5</accession>
<evidence type="ECO:0000313" key="2">
    <source>
        <dbReference type="EMBL" id="AWB26195.1"/>
    </source>
</evidence>
<evidence type="ECO:0000313" key="3">
    <source>
        <dbReference type="Proteomes" id="UP000244755"/>
    </source>
</evidence>
<dbReference type="AlphaFoldDB" id="A0A2R4WXD5"/>
<organism evidence="2 3">
    <name type="scientific">Methylobacterium currus</name>
    <dbReference type="NCBI Taxonomy" id="2051553"/>
    <lineage>
        <taxon>Bacteria</taxon>
        <taxon>Pseudomonadati</taxon>
        <taxon>Pseudomonadota</taxon>
        <taxon>Alphaproteobacteria</taxon>
        <taxon>Hyphomicrobiales</taxon>
        <taxon>Methylobacteriaceae</taxon>
        <taxon>Methylobacterium</taxon>
    </lineage>
</organism>
<reference evidence="2 3" key="1">
    <citation type="submission" date="2018-04" db="EMBL/GenBank/DDBJ databases">
        <title>Methylobacterium sp. PR1016A genome.</title>
        <authorList>
            <person name="Park W."/>
        </authorList>
    </citation>
    <scope>NUCLEOTIDE SEQUENCE [LARGE SCALE GENOMIC DNA]</scope>
    <source>
        <strain evidence="2 3">PR1016A</strain>
        <plasmid evidence="2 3">unnamed3</plasmid>
    </source>
</reference>
<gene>
    <name evidence="2" type="ORF">DA075_35590</name>
</gene>
<dbReference type="Proteomes" id="UP000244755">
    <property type="component" value="Plasmid unnamed3"/>
</dbReference>
<keyword evidence="2" id="KW-0614">Plasmid</keyword>
<keyword evidence="1" id="KW-1133">Transmembrane helix</keyword>
<feature type="transmembrane region" description="Helical" evidence="1">
    <location>
        <begin position="258"/>
        <end position="279"/>
    </location>
</feature>
<geneLocation type="plasmid" evidence="2 3">
    <name>unnamed3</name>
</geneLocation>
<dbReference type="EMBL" id="CP028847">
    <property type="protein sequence ID" value="AWB26195.1"/>
    <property type="molecule type" value="Genomic_DNA"/>
</dbReference>
<name>A0A2R4WXD5_9HYPH</name>
<dbReference type="RefSeq" id="WP_099957725.1">
    <property type="nucleotide sequence ID" value="NZ_CP028847.1"/>
</dbReference>
<proteinExistence type="predicted"/>
<keyword evidence="3" id="KW-1185">Reference proteome</keyword>
<dbReference type="KEGG" id="mee:DA075_35590"/>
<keyword evidence="1" id="KW-0812">Transmembrane</keyword>